<sequence>MQRDAASLNGKLMSANFLTRDPHGSGQSASNLNAPPEGKTTALPAEAIENLQL</sequence>
<protein>
    <submittedName>
        <fullName evidence="2">Uncharacterized protein</fullName>
    </submittedName>
</protein>
<proteinExistence type="predicted"/>
<evidence type="ECO:0000313" key="3">
    <source>
        <dbReference type="Proteomes" id="UP000010959"/>
    </source>
</evidence>
<accession>L7CKX9</accession>
<evidence type="ECO:0000313" key="2">
    <source>
        <dbReference type="EMBL" id="ELP34638.1"/>
    </source>
</evidence>
<organism evidence="2 3">
    <name type="scientific">Rhodopirellula baltica SWK14</name>
    <dbReference type="NCBI Taxonomy" id="993516"/>
    <lineage>
        <taxon>Bacteria</taxon>
        <taxon>Pseudomonadati</taxon>
        <taxon>Planctomycetota</taxon>
        <taxon>Planctomycetia</taxon>
        <taxon>Pirellulales</taxon>
        <taxon>Pirellulaceae</taxon>
        <taxon>Rhodopirellula</taxon>
    </lineage>
</organism>
<comment type="caution">
    <text evidence="2">The sequence shown here is derived from an EMBL/GenBank/DDBJ whole genome shotgun (WGS) entry which is preliminary data.</text>
</comment>
<evidence type="ECO:0000256" key="1">
    <source>
        <dbReference type="SAM" id="MobiDB-lite"/>
    </source>
</evidence>
<dbReference type="AlphaFoldDB" id="L7CKX9"/>
<dbReference type="Proteomes" id="UP000010959">
    <property type="component" value="Unassembled WGS sequence"/>
</dbReference>
<gene>
    <name evidence="2" type="ORF">RBSWK_01425</name>
</gene>
<dbReference type="PATRIC" id="fig|993516.3.peg.1503"/>
<reference evidence="2 3" key="1">
    <citation type="journal article" date="2013" name="Mar. Genomics">
        <title>Expression of sulfatases in Rhodopirellula baltica and the diversity of sulfatases in the genus Rhodopirellula.</title>
        <authorList>
            <person name="Wegner C.E."/>
            <person name="Richter-Heitmann T."/>
            <person name="Klindworth A."/>
            <person name="Klockow C."/>
            <person name="Richter M."/>
            <person name="Achstetter T."/>
            <person name="Glockner F.O."/>
            <person name="Harder J."/>
        </authorList>
    </citation>
    <scope>NUCLEOTIDE SEQUENCE [LARGE SCALE GENOMIC DNA]</scope>
    <source>
        <strain evidence="2 3">SWK14</strain>
    </source>
</reference>
<dbReference type="EMBL" id="AMWG01000026">
    <property type="protein sequence ID" value="ELP34638.1"/>
    <property type="molecule type" value="Genomic_DNA"/>
</dbReference>
<name>L7CKX9_RHOBT</name>
<feature type="region of interest" description="Disordered" evidence="1">
    <location>
        <begin position="16"/>
        <end position="53"/>
    </location>
</feature>